<reference evidence="5" key="1">
    <citation type="submission" date="2022-03" db="EMBL/GenBank/DDBJ databases">
        <authorList>
            <person name="Woo C.Y."/>
        </authorList>
    </citation>
    <scope>NUCLEOTIDE SEQUENCE</scope>
    <source>
        <strain evidence="5">CYS-02</strain>
    </source>
</reference>
<keyword evidence="2" id="KW-0238">DNA-binding</keyword>
<dbReference type="EMBL" id="JALGBI010000001">
    <property type="protein sequence ID" value="MCJ0762157.1"/>
    <property type="molecule type" value="Genomic_DNA"/>
</dbReference>
<protein>
    <submittedName>
        <fullName evidence="5">AraC family transcriptional regulator</fullName>
    </submittedName>
</protein>
<dbReference type="InterPro" id="IPR009057">
    <property type="entry name" value="Homeodomain-like_sf"/>
</dbReference>
<evidence type="ECO:0000256" key="3">
    <source>
        <dbReference type="ARBA" id="ARBA00023163"/>
    </source>
</evidence>
<comment type="caution">
    <text evidence="5">The sequence shown here is derived from an EMBL/GenBank/DDBJ whole genome shotgun (WGS) entry which is preliminary data.</text>
</comment>
<gene>
    <name evidence="5" type="ORF">MMF98_02930</name>
</gene>
<dbReference type="SUPFAM" id="SSF46689">
    <property type="entry name" value="Homeodomain-like"/>
    <property type="match status" value="2"/>
</dbReference>
<evidence type="ECO:0000259" key="4">
    <source>
        <dbReference type="PROSITE" id="PS01124"/>
    </source>
</evidence>
<name>A0A9X2AN91_9BURK</name>
<dbReference type="Gene3D" id="1.10.10.60">
    <property type="entry name" value="Homeodomain-like"/>
    <property type="match status" value="1"/>
</dbReference>
<accession>A0A9X2AN91</accession>
<keyword evidence="6" id="KW-1185">Reference proteome</keyword>
<dbReference type="AlphaFoldDB" id="A0A9X2AN91"/>
<proteinExistence type="predicted"/>
<evidence type="ECO:0000256" key="1">
    <source>
        <dbReference type="ARBA" id="ARBA00023015"/>
    </source>
</evidence>
<organism evidence="5 6">
    <name type="scientific">Variovorax terrae</name>
    <dbReference type="NCBI Taxonomy" id="2923278"/>
    <lineage>
        <taxon>Bacteria</taxon>
        <taxon>Pseudomonadati</taxon>
        <taxon>Pseudomonadota</taxon>
        <taxon>Betaproteobacteria</taxon>
        <taxon>Burkholderiales</taxon>
        <taxon>Comamonadaceae</taxon>
        <taxon>Variovorax</taxon>
    </lineage>
</organism>
<dbReference type="InterPro" id="IPR050204">
    <property type="entry name" value="AraC_XylS_family_regulators"/>
</dbReference>
<dbReference type="Proteomes" id="UP001139447">
    <property type="component" value="Unassembled WGS sequence"/>
</dbReference>
<keyword evidence="3" id="KW-0804">Transcription</keyword>
<dbReference type="GO" id="GO:0003700">
    <property type="term" value="F:DNA-binding transcription factor activity"/>
    <property type="evidence" value="ECO:0007669"/>
    <property type="project" value="InterPro"/>
</dbReference>
<dbReference type="PANTHER" id="PTHR46796">
    <property type="entry name" value="HTH-TYPE TRANSCRIPTIONAL ACTIVATOR RHAS-RELATED"/>
    <property type="match status" value="1"/>
</dbReference>
<dbReference type="Pfam" id="PF12833">
    <property type="entry name" value="HTH_18"/>
    <property type="match status" value="1"/>
</dbReference>
<sequence>MPEELENLSLLTSDQLSRWQGLPVGCLGTPGGSWQRKFTPQITRVSLLSTGNMGSRLSSQGRSAELDIDAGSFAIFNPDIEVKVNHRGAFQAQRILLDLDTRALVRQGFLDDQLVTTPLRQSLHFSDPSLAAVMRAMVHEIRLGCPNGALFAESLSVGAVLHLCRTRGVRAPSLGQERGKLNPWQWARIEEMIAHDLAADLSLSALSSATGMSKAQFVRLFRNSTGTSPHRYVLEKRVERARKMIQSNSASLFDIALEAGFASQAHMTRSFQDILGVTPGAARKYLKRK</sequence>
<dbReference type="InterPro" id="IPR018060">
    <property type="entry name" value="HTH_AraC"/>
</dbReference>
<evidence type="ECO:0000313" key="5">
    <source>
        <dbReference type="EMBL" id="MCJ0762157.1"/>
    </source>
</evidence>
<evidence type="ECO:0000313" key="6">
    <source>
        <dbReference type="Proteomes" id="UP001139447"/>
    </source>
</evidence>
<keyword evidence="1" id="KW-0805">Transcription regulation</keyword>
<dbReference type="PROSITE" id="PS01124">
    <property type="entry name" value="HTH_ARAC_FAMILY_2"/>
    <property type="match status" value="1"/>
</dbReference>
<dbReference type="RefSeq" id="WP_243304160.1">
    <property type="nucleotide sequence ID" value="NZ_JALGBI010000001.1"/>
</dbReference>
<dbReference type="SMART" id="SM00342">
    <property type="entry name" value="HTH_ARAC"/>
    <property type="match status" value="1"/>
</dbReference>
<feature type="domain" description="HTH araC/xylS-type" evidence="4">
    <location>
        <begin position="187"/>
        <end position="285"/>
    </location>
</feature>
<evidence type="ECO:0000256" key="2">
    <source>
        <dbReference type="ARBA" id="ARBA00023125"/>
    </source>
</evidence>
<dbReference type="GO" id="GO:0043565">
    <property type="term" value="F:sequence-specific DNA binding"/>
    <property type="evidence" value="ECO:0007669"/>
    <property type="project" value="InterPro"/>
</dbReference>
<dbReference type="PANTHER" id="PTHR46796:SF6">
    <property type="entry name" value="ARAC SUBFAMILY"/>
    <property type="match status" value="1"/>
</dbReference>